<keyword evidence="3" id="KW-1185">Reference proteome</keyword>
<dbReference type="AlphaFoldDB" id="A0A0B0MTP7"/>
<proteinExistence type="predicted"/>
<dbReference type="EMBL" id="JRRC01382189">
    <property type="protein sequence ID" value="KHG03742.1"/>
    <property type="molecule type" value="Genomic_DNA"/>
</dbReference>
<keyword evidence="1" id="KW-1133">Transmembrane helix</keyword>
<protein>
    <submittedName>
        <fullName evidence="2">Uncharacterized protein</fullName>
    </submittedName>
</protein>
<evidence type="ECO:0000313" key="3">
    <source>
        <dbReference type="Proteomes" id="UP000032142"/>
    </source>
</evidence>
<feature type="transmembrane region" description="Helical" evidence="1">
    <location>
        <begin position="12"/>
        <end position="34"/>
    </location>
</feature>
<comment type="caution">
    <text evidence="2">The sequence shown here is derived from an EMBL/GenBank/DDBJ whole genome shotgun (WGS) entry which is preliminary data.</text>
</comment>
<organism evidence="2 3">
    <name type="scientific">Gossypium arboreum</name>
    <name type="common">Tree cotton</name>
    <name type="synonym">Gossypium nanking</name>
    <dbReference type="NCBI Taxonomy" id="29729"/>
    <lineage>
        <taxon>Eukaryota</taxon>
        <taxon>Viridiplantae</taxon>
        <taxon>Streptophyta</taxon>
        <taxon>Embryophyta</taxon>
        <taxon>Tracheophyta</taxon>
        <taxon>Spermatophyta</taxon>
        <taxon>Magnoliopsida</taxon>
        <taxon>eudicotyledons</taxon>
        <taxon>Gunneridae</taxon>
        <taxon>Pentapetalae</taxon>
        <taxon>rosids</taxon>
        <taxon>malvids</taxon>
        <taxon>Malvales</taxon>
        <taxon>Malvaceae</taxon>
        <taxon>Malvoideae</taxon>
        <taxon>Gossypium</taxon>
    </lineage>
</organism>
<evidence type="ECO:0000313" key="2">
    <source>
        <dbReference type="EMBL" id="KHG03742.1"/>
    </source>
</evidence>
<dbReference type="Proteomes" id="UP000032142">
    <property type="component" value="Unassembled WGS sequence"/>
</dbReference>
<name>A0A0B0MTP7_GOSAR</name>
<keyword evidence="1" id="KW-0812">Transmembrane</keyword>
<gene>
    <name evidence="2" type="ORF">F383_26568</name>
</gene>
<keyword evidence="1" id="KW-0472">Membrane</keyword>
<reference evidence="3" key="1">
    <citation type="submission" date="2014-09" db="EMBL/GenBank/DDBJ databases">
        <authorList>
            <person name="Mudge J."/>
            <person name="Ramaraj T."/>
            <person name="Lindquist I.E."/>
            <person name="Bharti A.K."/>
            <person name="Sundararajan A."/>
            <person name="Cameron C.T."/>
            <person name="Woodward J.E."/>
            <person name="May G.D."/>
            <person name="Brubaker C."/>
            <person name="Broadhvest J."/>
            <person name="Wilkins T.A."/>
        </authorList>
    </citation>
    <scope>NUCLEOTIDE SEQUENCE</scope>
    <source>
        <strain evidence="3">cv. AKA8401</strain>
    </source>
</reference>
<sequence length="46" mass="5747">MEVMMKGKRMRFYNTWKVLIDYFMLYILLCNYIMRSILKQPCMDSK</sequence>
<evidence type="ECO:0000256" key="1">
    <source>
        <dbReference type="SAM" id="Phobius"/>
    </source>
</evidence>
<accession>A0A0B0MTP7</accession>